<sequence>MNLRERLAAGFARVAAQHGNIYESDDEQDEELDEPQVPGTVRMGNFQLVDGNPPQDLEQEYTSSPAYSVRDPERRRDEHERRLPEPARHWEEQISSISPGPEVIPSQAPIVSSNVESRPRTPAQRQAGAGNRPYSSSSQGITRPTSRAAYTPEEENYLVFANERWPGSAKRNNNKKAAGLDEWLVFKGKAQDLPYRSSQSSWEHYDYVRRVDPSKPAPRLPLKQRWRDTYDTPQHQAQRAEMAAFFNQNGSPQ</sequence>
<reference evidence="2 3" key="1">
    <citation type="submission" date="2019-10" db="EMBL/GenBank/DDBJ databases">
        <authorList>
            <person name="Palmer J.M."/>
        </authorList>
    </citation>
    <scope>NUCLEOTIDE SEQUENCE [LARGE SCALE GENOMIC DNA]</scope>
    <source>
        <strain evidence="2 3">TWF696</strain>
    </source>
</reference>
<evidence type="ECO:0000313" key="3">
    <source>
        <dbReference type="Proteomes" id="UP001375240"/>
    </source>
</evidence>
<name>A0AAV9U8Y2_9PEZI</name>
<dbReference type="AlphaFoldDB" id="A0AAV9U8Y2"/>
<feature type="compositionally biased region" description="Polar residues" evidence="1">
    <location>
        <begin position="133"/>
        <end position="145"/>
    </location>
</feature>
<dbReference type="Proteomes" id="UP001375240">
    <property type="component" value="Unassembled WGS sequence"/>
</dbReference>
<organism evidence="2 3">
    <name type="scientific">Orbilia brochopaga</name>
    <dbReference type="NCBI Taxonomy" id="3140254"/>
    <lineage>
        <taxon>Eukaryota</taxon>
        <taxon>Fungi</taxon>
        <taxon>Dikarya</taxon>
        <taxon>Ascomycota</taxon>
        <taxon>Pezizomycotina</taxon>
        <taxon>Orbiliomycetes</taxon>
        <taxon>Orbiliales</taxon>
        <taxon>Orbiliaceae</taxon>
        <taxon>Orbilia</taxon>
    </lineage>
</organism>
<evidence type="ECO:0000313" key="2">
    <source>
        <dbReference type="EMBL" id="KAK6337995.1"/>
    </source>
</evidence>
<feature type="region of interest" description="Disordered" evidence="1">
    <location>
        <begin position="19"/>
        <end position="152"/>
    </location>
</feature>
<accession>A0AAV9U8Y2</accession>
<dbReference type="EMBL" id="JAVHNQ010000010">
    <property type="protein sequence ID" value="KAK6337995.1"/>
    <property type="molecule type" value="Genomic_DNA"/>
</dbReference>
<gene>
    <name evidence="2" type="ORF">TWF696_001467</name>
</gene>
<protein>
    <submittedName>
        <fullName evidence="2">Uncharacterized protein</fullName>
    </submittedName>
</protein>
<evidence type="ECO:0000256" key="1">
    <source>
        <dbReference type="SAM" id="MobiDB-lite"/>
    </source>
</evidence>
<feature type="compositionally biased region" description="Acidic residues" evidence="1">
    <location>
        <begin position="23"/>
        <end position="34"/>
    </location>
</feature>
<keyword evidence="3" id="KW-1185">Reference proteome</keyword>
<comment type="caution">
    <text evidence="2">The sequence shown here is derived from an EMBL/GenBank/DDBJ whole genome shotgun (WGS) entry which is preliminary data.</text>
</comment>
<feature type="compositionally biased region" description="Basic and acidic residues" evidence="1">
    <location>
        <begin position="70"/>
        <end position="92"/>
    </location>
</feature>
<proteinExistence type="predicted"/>